<evidence type="ECO:0000313" key="2">
    <source>
        <dbReference type="EMBL" id="GHI11088.1"/>
    </source>
</evidence>
<reference evidence="3" key="1">
    <citation type="submission" date="2020-09" db="EMBL/GenBank/DDBJ databases">
        <title>Whole genome shotgun sequence of Streptomyces cinnamonensis NBRC 15873.</title>
        <authorList>
            <person name="Komaki H."/>
            <person name="Tamura T."/>
        </authorList>
    </citation>
    <scope>NUCLEOTIDE SEQUENCE [LARGE SCALE GENOMIC DNA]</scope>
    <source>
        <strain evidence="3">NBRC 15873</strain>
    </source>
</reference>
<comment type="caution">
    <text evidence="2">The sequence shown here is derived from an EMBL/GenBank/DDBJ whole genome shotgun (WGS) entry which is preliminary data.</text>
</comment>
<accession>A0ABQ3NEB9</accession>
<dbReference type="Proteomes" id="UP000660554">
    <property type="component" value="Unassembled WGS sequence"/>
</dbReference>
<gene>
    <name evidence="2" type="ORF">Scinn_05510</name>
</gene>
<keyword evidence="3" id="KW-1185">Reference proteome</keyword>
<proteinExistence type="predicted"/>
<evidence type="ECO:0000313" key="3">
    <source>
        <dbReference type="Proteomes" id="UP000660554"/>
    </source>
</evidence>
<evidence type="ECO:0000256" key="1">
    <source>
        <dbReference type="SAM" id="MobiDB-lite"/>
    </source>
</evidence>
<feature type="compositionally biased region" description="Polar residues" evidence="1">
    <location>
        <begin position="97"/>
        <end position="106"/>
    </location>
</feature>
<sequence length="106" mass="11201">MSTGPSTTACAGVTPNCTVCRSRQARASAGFTLGNMSDPLPVRADSHRRISRSPATVPLRRNACRKLSTGTWYSAYEMKSNAASESGAEPPVFEPRTSGTYATDTG</sequence>
<organism evidence="2 3">
    <name type="scientific">Streptomyces virginiae</name>
    <name type="common">Streptomyces cinnamonensis</name>
    <dbReference type="NCBI Taxonomy" id="1961"/>
    <lineage>
        <taxon>Bacteria</taxon>
        <taxon>Bacillati</taxon>
        <taxon>Actinomycetota</taxon>
        <taxon>Actinomycetes</taxon>
        <taxon>Kitasatosporales</taxon>
        <taxon>Streptomycetaceae</taxon>
        <taxon>Streptomyces</taxon>
    </lineage>
</organism>
<dbReference type="EMBL" id="BNDV01000002">
    <property type="protein sequence ID" value="GHI11088.1"/>
    <property type="molecule type" value="Genomic_DNA"/>
</dbReference>
<name>A0ABQ3NEB9_STRVG</name>
<protein>
    <submittedName>
        <fullName evidence="2">Uncharacterized protein</fullName>
    </submittedName>
</protein>
<feature type="region of interest" description="Disordered" evidence="1">
    <location>
        <begin position="80"/>
        <end position="106"/>
    </location>
</feature>